<evidence type="ECO:0000256" key="12">
    <source>
        <dbReference type="ARBA" id="ARBA00022741"/>
    </source>
</evidence>
<protein>
    <recommendedName>
        <fullName evidence="5">non-specific serine/threonine protein kinase</fullName>
        <ecNumber evidence="5">2.7.11.1</ecNumber>
    </recommendedName>
</protein>
<dbReference type="CDD" id="cd14066">
    <property type="entry name" value="STKc_IRAK"/>
    <property type="match status" value="1"/>
</dbReference>
<feature type="binding site" evidence="21">
    <location>
        <position position="381"/>
    </location>
    <ligand>
        <name>ATP</name>
        <dbReference type="ChEBI" id="CHEBI:30616"/>
    </ligand>
</feature>
<evidence type="ECO:0000313" key="26">
    <source>
        <dbReference type="Proteomes" id="UP001180020"/>
    </source>
</evidence>
<name>A0AAV9DFZ1_ACOCL</name>
<feature type="signal peptide" evidence="23">
    <location>
        <begin position="1"/>
        <end position="21"/>
    </location>
</feature>
<dbReference type="InterPro" id="IPR013320">
    <property type="entry name" value="ConA-like_dom_sf"/>
</dbReference>
<dbReference type="FunFam" id="2.60.120.200:FF:000051">
    <property type="entry name" value="L-type lectin-domain containing receptor kinase V.9"/>
    <property type="match status" value="1"/>
</dbReference>
<comment type="catalytic activity">
    <reaction evidence="19">
        <text>L-threonyl-[protein] + ATP = O-phospho-L-threonyl-[protein] + ADP + H(+)</text>
        <dbReference type="Rhea" id="RHEA:46608"/>
        <dbReference type="Rhea" id="RHEA-COMP:11060"/>
        <dbReference type="Rhea" id="RHEA-COMP:11605"/>
        <dbReference type="ChEBI" id="CHEBI:15378"/>
        <dbReference type="ChEBI" id="CHEBI:30013"/>
        <dbReference type="ChEBI" id="CHEBI:30616"/>
        <dbReference type="ChEBI" id="CHEBI:61977"/>
        <dbReference type="ChEBI" id="CHEBI:456216"/>
        <dbReference type="EC" id="2.7.11.1"/>
    </reaction>
    <physiologicalReaction direction="left-to-right" evidence="19">
        <dbReference type="Rhea" id="RHEA:46609"/>
    </physiologicalReaction>
</comment>
<dbReference type="AlphaFoldDB" id="A0AAV9DFZ1"/>
<dbReference type="FunFam" id="1.10.510.10:FF:000517">
    <property type="entry name" value="Putative receptor kinase Lecrk"/>
    <property type="match status" value="1"/>
</dbReference>
<evidence type="ECO:0000256" key="14">
    <source>
        <dbReference type="ARBA" id="ARBA00022840"/>
    </source>
</evidence>
<keyword evidence="8" id="KW-0808">Transferase</keyword>
<comment type="catalytic activity">
    <reaction evidence="20">
        <text>L-seryl-[protein] + ATP = O-phospho-L-seryl-[protein] + ADP + H(+)</text>
        <dbReference type="Rhea" id="RHEA:17989"/>
        <dbReference type="Rhea" id="RHEA-COMP:9863"/>
        <dbReference type="Rhea" id="RHEA-COMP:11604"/>
        <dbReference type="ChEBI" id="CHEBI:15378"/>
        <dbReference type="ChEBI" id="CHEBI:29999"/>
        <dbReference type="ChEBI" id="CHEBI:30616"/>
        <dbReference type="ChEBI" id="CHEBI:83421"/>
        <dbReference type="ChEBI" id="CHEBI:456216"/>
        <dbReference type="EC" id="2.7.11.1"/>
    </reaction>
    <physiologicalReaction direction="left-to-right" evidence="20">
        <dbReference type="Rhea" id="RHEA:17990"/>
    </physiologicalReaction>
</comment>
<dbReference type="InterPro" id="IPR050528">
    <property type="entry name" value="L-type_Lectin-RKs"/>
</dbReference>
<evidence type="ECO:0000256" key="3">
    <source>
        <dbReference type="ARBA" id="ARBA00008536"/>
    </source>
</evidence>
<evidence type="ECO:0000256" key="21">
    <source>
        <dbReference type="PROSITE-ProRule" id="PRU10141"/>
    </source>
</evidence>
<dbReference type="Gene3D" id="1.10.510.10">
    <property type="entry name" value="Transferase(Phosphotransferase) domain 1"/>
    <property type="match status" value="1"/>
</dbReference>
<dbReference type="PROSITE" id="PS50011">
    <property type="entry name" value="PROTEIN_KINASE_DOM"/>
    <property type="match status" value="1"/>
</dbReference>
<feature type="domain" description="Protein kinase" evidence="24">
    <location>
        <begin position="352"/>
        <end position="622"/>
    </location>
</feature>
<dbReference type="CDD" id="cd06899">
    <property type="entry name" value="lectin_legume_LecRK_Arcelin_ConA"/>
    <property type="match status" value="1"/>
</dbReference>
<evidence type="ECO:0000256" key="7">
    <source>
        <dbReference type="ARBA" id="ARBA00022527"/>
    </source>
</evidence>
<keyword evidence="26" id="KW-1185">Reference proteome</keyword>
<evidence type="ECO:0000256" key="5">
    <source>
        <dbReference type="ARBA" id="ARBA00012513"/>
    </source>
</evidence>
<dbReference type="SUPFAM" id="SSF56112">
    <property type="entry name" value="Protein kinase-like (PK-like)"/>
    <property type="match status" value="1"/>
</dbReference>
<dbReference type="GO" id="GO:0005886">
    <property type="term" value="C:plasma membrane"/>
    <property type="evidence" value="ECO:0007669"/>
    <property type="project" value="UniProtKB-SubCell"/>
</dbReference>
<dbReference type="Gene3D" id="2.60.120.200">
    <property type="match status" value="1"/>
</dbReference>
<evidence type="ECO:0000256" key="23">
    <source>
        <dbReference type="SAM" id="SignalP"/>
    </source>
</evidence>
<evidence type="ECO:0000256" key="8">
    <source>
        <dbReference type="ARBA" id="ARBA00022679"/>
    </source>
</evidence>
<dbReference type="InterPro" id="IPR011009">
    <property type="entry name" value="Kinase-like_dom_sf"/>
</dbReference>
<evidence type="ECO:0000256" key="22">
    <source>
        <dbReference type="SAM" id="Phobius"/>
    </source>
</evidence>
<evidence type="ECO:0000256" key="4">
    <source>
        <dbReference type="ARBA" id="ARBA00010217"/>
    </source>
</evidence>
<comment type="caution">
    <text evidence="25">The sequence shown here is derived from an EMBL/GenBank/DDBJ whole genome shotgun (WGS) entry which is preliminary data.</text>
</comment>
<reference evidence="25" key="1">
    <citation type="journal article" date="2023" name="Nat. Commun.">
        <title>Diploid and tetraploid genomes of Acorus and the evolution of monocots.</title>
        <authorList>
            <person name="Ma L."/>
            <person name="Liu K.W."/>
            <person name="Li Z."/>
            <person name="Hsiao Y.Y."/>
            <person name="Qi Y."/>
            <person name="Fu T."/>
            <person name="Tang G.D."/>
            <person name="Zhang D."/>
            <person name="Sun W.H."/>
            <person name="Liu D.K."/>
            <person name="Li Y."/>
            <person name="Chen G.Z."/>
            <person name="Liu X.D."/>
            <person name="Liao X.Y."/>
            <person name="Jiang Y.T."/>
            <person name="Yu X."/>
            <person name="Hao Y."/>
            <person name="Huang J."/>
            <person name="Zhao X.W."/>
            <person name="Ke S."/>
            <person name="Chen Y.Y."/>
            <person name="Wu W.L."/>
            <person name="Hsu J.L."/>
            <person name="Lin Y.F."/>
            <person name="Huang M.D."/>
            <person name="Li C.Y."/>
            <person name="Huang L."/>
            <person name="Wang Z.W."/>
            <person name="Zhao X."/>
            <person name="Zhong W.Y."/>
            <person name="Peng D.H."/>
            <person name="Ahmad S."/>
            <person name="Lan S."/>
            <person name="Zhang J.S."/>
            <person name="Tsai W.C."/>
            <person name="Van de Peer Y."/>
            <person name="Liu Z.J."/>
        </authorList>
    </citation>
    <scope>NUCLEOTIDE SEQUENCE</scope>
    <source>
        <strain evidence="25">CP</strain>
    </source>
</reference>
<evidence type="ECO:0000256" key="15">
    <source>
        <dbReference type="ARBA" id="ARBA00022989"/>
    </source>
</evidence>
<evidence type="ECO:0000313" key="25">
    <source>
        <dbReference type="EMBL" id="KAK1299861.1"/>
    </source>
</evidence>
<evidence type="ECO:0000256" key="10">
    <source>
        <dbReference type="ARBA" id="ARBA00022729"/>
    </source>
</evidence>
<evidence type="ECO:0000256" key="20">
    <source>
        <dbReference type="ARBA" id="ARBA00048977"/>
    </source>
</evidence>
<dbReference type="SUPFAM" id="SSF49899">
    <property type="entry name" value="Concanavalin A-like lectins/glucanases"/>
    <property type="match status" value="1"/>
</dbReference>
<dbReference type="EC" id="2.7.11.1" evidence="5"/>
<evidence type="ECO:0000256" key="17">
    <source>
        <dbReference type="ARBA" id="ARBA00023170"/>
    </source>
</evidence>
<evidence type="ECO:0000256" key="9">
    <source>
        <dbReference type="ARBA" id="ARBA00022692"/>
    </source>
</evidence>
<comment type="similarity">
    <text evidence="3">In the N-terminal section; belongs to the leguminous lectin family.</text>
</comment>
<reference evidence="25" key="2">
    <citation type="submission" date="2023-06" db="EMBL/GenBank/DDBJ databases">
        <authorList>
            <person name="Ma L."/>
            <person name="Liu K.-W."/>
            <person name="Li Z."/>
            <person name="Hsiao Y.-Y."/>
            <person name="Qi Y."/>
            <person name="Fu T."/>
            <person name="Tang G."/>
            <person name="Zhang D."/>
            <person name="Sun W.-H."/>
            <person name="Liu D.-K."/>
            <person name="Li Y."/>
            <person name="Chen G.-Z."/>
            <person name="Liu X.-D."/>
            <person name="Liao X.-Y."/>
            <person name="Jiang Y.-T."/>
            <person name="Yu X."/>
            <person name="Hao Y."/>
            <person name="Huang J."/>
            <person name="Zhao X.-W."/>
            <person name="Ke S."/>
            <person name="Chen Y.-Y."/>
            <person name="Wu W.-L."/>
            <person name="Hsu J.-L."/>
            <person name="Lin Y.-F."/>
            <person name="Huang M.-D."/>
            <person name="Li C.-Y."/>
            <person name="Huang L."/>
            <person name="Wang Z.-W."/>
            <person name="Zhao X."/>
            <person name="Zhong W.-Y."/>
            <person name="Peng D.-H."/>
            <person name="Ahmad S."/>
            <person name="Lan S."/>
            <person name="Zhang J.-S."/>
            <person name="Tsai W.-C."/>
            <person name="Van De Peer Y."/>
            <person name="Liu Z.-J."/>
        </authorList>
    </citation>
    <scope>NUCLEOTIDE SEQUENCE</scope>
    <source>
        <strain evidence="25">CP</strain>
        <tissue evidence="25">Leaves</tissue>
    </source>
</reference>
<evidence type="ECO:0000256" key="6">
    <source>
        <dbReference type="ARBA" id="ARBA00022475"/>
    </source>
</evidence>
<gene>
    <name evidence="25" type="primary">LECRK41</name>
    <name evidence="25" type="ORF">QJS10_CPB13g00031</name>
</gene>
<keyword evidence="6" id="KW-1003">Cell membrane</keyword>
<comment type="subcellular location">
    <subcellularLocation>
        <location evidence="1">Cell membrane</location>
    </subcellularLocation>
    <subcellularLocation>
        <location evidence="2">Membrane</location>
        <topology evidence="2">Single-pass type I membrane protein</topology>
    </subcellularLocation>
</comment>
<dbReference type="Pfam" id="PF00069">
    <property type="entry name" value="Pkinase"/>
    <property type="match status" value="1"/>
</dbReference>
<keyword evidence="16 22" id="KW-0472">Membrane</keyword>
<proteinExistence type="inferred from homology"/>
<accession>A0AAV9DFZ1</accession>
<evidence type="ECO:0000256" key="16">
    <source>
        <dbReference type="ARBA" id="ARBA00023136"/>
    </source>
</evidence>
<evidence type="ECO:0000259" key="24">
    <source>
        <dbReference type="PROSITE" id="PS50011"/>
    </source>
</evidence>
<comment type="similarity">
    <text evidence="4">In the C-terminal section; belongs to the protein kinase superfamily. Ser/Thr protein kinase family.</text>
</comment>
<keyword evidence="9 22" id="KW-0812">Transmembrane</keyword>
<dbReference type="EMBL" id="JAUJYO010000013">
    <property type="protein sequence ID" value="KAK1299861.1"/>
    <property type="molecule type" value="Genomic_DNA"/>
</dbReference>
<dbReference type="Gene3D" id="3.30.200.20">
    <property type="entry name" value="Phosphorylase Kinase, domain 1"/>
    <property type="match status" value="1"/>
</dbReference>
<feature type="chain" id="PRO_5043765340" description="non-specific serine/threonine protein kinase" evidence="23">
    <location>
        <begin position="22"/>
        <end position="681"/>
    </location>
</feature>
<dbReference type="InterPro" id="IPR001220">
    <property type="entry name" value="Legume_lectin_dom"/>
</dbReference>
<evidence type="ECO:0000256" key="1">
    <source>
        <dbReference type="ARBA" id="ARBA00004236"/>
    </source>
</evidence>
<evidence type="ECO:0000256" key="13">
    <source>
        <dbReference type="ARBA" id="ARBA00022777"/>
    </source>
</evidence>
<dbReference type="InterPro" id="IPR000719">
    <property type="entry name" value="Prot_kinase_dom"/>
</dbReference>
<dbReference type="SMART" id="SM00220">
    <property type="entry name" value="S_TKc"/>
    <property type="match status" value="1"/>
</dbReference>
<keyword evidence="7" id="KW-0723">Serine/threonine-protein kinase</keyword>
<dbReference type="InterPro" id="IPR017441">
    <property type="entry name" value="Protein_kinase_ATP_BS"/>
</dbReference>
<keyword evidence="11" id="KW-0430">Lectin</keyword>
<dbReference type="PROSITE" id="PS00107">
    <property type="entry name" value="PROTEIN_KINASE_ATP"/>
    <property type="match status" value="1"/>
</dbReference>
<dbReference type="GO" id="GO:0030246">
    <property type="term" value="F:carbohydrate binding"/>
    <property type="evidence" value="ECO:0007669"/>
    <property type="project" value="UniProtKB-KW"/>
</dbReference>
<evidence type="ECO:0000256" key="11">
    <source>
        <dbReference type="ARBA" id="ARBA00022734"/>
    </source>
</evidence>
<evidence type="ECO:0000256" key="18">
    <source>
        <dbReference type="ARBA" id="ARBA00023180"/>
    </source>
</evidence>
<dbReference type="PANTHER" id="PTHR27007">
    <property type="match status" value="1"/>
</dbReference>
<dbReference type="FunFam" id="3.30.200.20:FF:000112">
    <property type="entry name" value="Lectin-domain containing receptor kinase A4.3"/>
    <property type="match status" value="1"/>
</dbReference>
<dbReference type="GO" id="GO:0004674">
    <property type="term" value="F:protein serine/threonine kinase activity"/>
    <property type="evidence" value="ECO:0007669"/>
    <property type="project" value="UniProtKB-KW"/>
</dbReference>
<sequence length="681" mass="75039">MRIFVREILLCMLILARLASSTDDDDFLFQGFRDAKNLSLDGAAEITQDGLLKLTNTTVRLKGHAFHTFPLRFHGSRGGGNTTVVSSFSTSFVFAIVPMYSQLGGHGITFAVSPSKDLSWSQPVQFLGLFNVTDVGSSSNHMFAVELDTIQNTEFGDIDENHVGIDINNLHSVNSSTAGYYGSAGGGGFKNLSLISGDPMRLWIEFDGARKQLNVTLAPLHLPKPLLPLLSVPVDLSDVVSESAYVGFSASTGRVTSDHYILGWSFRLNGEAREIDPSKLPSLPPRGPKKKPKLLTIGLPLILSAFVLAAIAGLGFAIYRKMKFAVVFEDWELKYGMHRFSYKELYEATHGFRDGGLLGVGGFGRVYKGELPASKTAIAVKLVSHDSKQGMQEFVAEIASIGQLRHRHLVRLLGYCRREGELLLVYDYMPNGSLDKLLFGGPSLSWKQRFVIIKGVASGLLYLHEEWGQVVLHRDVKPSNVLLDGEMNARLGDFGLARLYDHGTDPETTTHVVGTFGYLAPELTMTRKASTATDVFAFGVFLLEVACGRRPIAPINESETEQILVDWVLLHWMRGTIVETVDASLGGDVVVEEIELVLKLGLLCSHQKANGRPTMRQVMQFLEGEMPLPDVPMNYMNAGSINSDRYKCYDDFMASYTSSENVQTQSSFDTESLLSRSLNRL</sequence>
<keyword evidence="13 25" id="KW-0418">Kinase</keyword>
<keyword evidence="17 25" id="KW-0675">Receptor</keyword>
<dbReference type="GO" id="GO:0005524">
    <property type="term" value="F:ATP binding"/>
    <property type="evidence" value="ECO:0007669"/>
    <property type="project" value="UniProtKB-UniRule"/>
</dbReference>
<keyword evidence="10 23" id="KW-0732">Signal</keyword>
<keyword evidence="18" id="KW-0325">Glycoprotein</keyword>
<evidence type="ECO:0000256" key="2">
    <source>
        <dbReference type="ARBA" id="ARBA00004479"/>
    </source>
</evidence>
<evidence type="ECO:0000256" key="19">
    <source>
        <dbReference type="ARBA" id="ARBA00048659"/>
    </source>
</evidence>
<feature type="transmembrane region" description="Helical" evidence="22">
    <location>
        <begin position="294"/>
        <end position="319"/>
    </location>
</feature>
<keyword evidence="12 21" id="KW-0547">Nucleotide-binding</keyword>
<dbReference type="Pfam" id="PF00139">
    <property type="entry name" value="Lectin_legB"/>
    <property type="match status" value="1"/>
</dbReference>
<dbReference type="GO" id="GO:1901001">
    <property type="term" value="P:negative regulation of response to salt stress"/>
    <property type="evidence" value="ECO:0007669"/>
    <property type="project" value="UniProtKB-ARBA"/>
</dbReference>
<keyword evidence="15 22" id="KW-1133">Transmembrane helix</keyword>
<keyword evidence="14 21" id="KW-0067">ATP-binding</keyword>
<organism evidence="25 26">
    <name type="scientific">Acorus calamus</name>
    <name type="common">Sweet flag</name>
    <dbReference type="NCBI Taxonomy" id="4465"/>
    <lineage>
        <taxon>Eukaryota</taxon>
        <taxon>Viridiplantae</taxon>
        <taxon>Streptophyta</taxon>
        <taxon>Embryophyta</taxon>
        <taxon>Tracheophyta</taxon>
        <taxon>Spermatophyta</taxon>
        <taxon>Magnoliopsida</taxon>
        <taxon>Liliopsida</taxon>
        <taxon>Acoraceae</taxon>
        <taxon>Acorus</taxon>
    </lineage>
</organism>
<dbReference type="Proteomes" id="UP001180020">
    <property type="component" value="Unassembled WGS sequence"/>
</dbReference>
<dbReference type="PROSITE" id="PS00108">
    <property type="entry name" value="PROTEIN_KINASE_ST"/>
    <property type="match status" value="1"/>
</dbReference>
<dbReference type="InterPro" id="IPR008271">
    <property type="entry name" value="Ser/Thr_kinase_AS"/>
</dbReference>